<protein>
    <submittedName>
        <fullName evidence="2">Uncharacterized protein</fullName>
    </submittedName>
</protein>
<proteinExistence type="predicted"/>
<gene>
    <name evidence="2" type="ORF">RDI58_012989</name>
</gene>
<evidence type="ECO:0000313" key="2">
    <source>
        <dbReference type="EMBL" id="KAK6789190.1"/>
    </source>
</evidence>
<name>A0AAN8YDN6_SOLBU</name>
<organism evidence="2 3">
    <name type="scientific">Solanum bulbocastanum</name>
    <name type="common">Wild potato</name>
    <dbReference type="NCBI Taxonomy" id="147425"/>
    <lineage>
        <taxon>Eukaryota</taxon>
        <taxon>Viridiplantae</taxon>
        <taxon>Streptophyta</taxon>
        <taxon>Embryophyta</taxon>
        <taxon>Tracheophyta</taxon>
        <taxon>Spermatophyta</taxon>
        <taxon>Magnoliopsida</taxon>
        <taxon>eudicotyledons</taxon>
        <taxon>Gunneridae</taxon>
        <taxon>Pentapetalae</taxon>
        <taxon>asterids</taxon>
        <taxon>lamiids</taxon>
        <taxon>Solanales</taxon>
        <taxon>Solanaceae</taxon>
        <taxon>Solanoideae</taxon>
        <taxon>Solaneae</taxon>
        <taxon>Solanum</taxon>
    </lineage>
</organism>
<feature type="region of interest" description="Disordered" evidence="1">
    <location>
        <begin position="1"/>
        <end position="32"/>
    </location>
</feature>
<reference evidence="2 3" key="1">
    <citation type="submission" date="2024-02" db="EMBL/GenBank/DDBJ databases">
        <title>de novo genome assembly of Solanum bulbocastanum strain 11H21.</title>
        <authorList>
            <person name="Hosaka A.J."/>
        </authorList>
    </citation>
    <scope>NUCLEOTIDE SEQUENCE [LARGE SCALE GENOMIC DNA]</scope>
    <source>
        <tissue evidence="2">Young leaves</tissue>
    </source>
</reference>
<comment type="caution">
    <text evidence="2">The sequence shown here is derived from an EMBL/GenBank/DDBJ whole genome shotgun (WGS) entry which is preliminary data.</text>
</comment>
<dbReference type="EMBL" id="JBANQN010000005">
    <property type="protein sequence ID" value="KAK6789190.1"/>
    <property type="molecule type" value="Genomic_DNA"/>
</dbReference>
<evidence type="ECO:0000256" key="1">
    <source>
        <dbReference type="SAM" id="MobiDB-lite"/>
    </source>
</evidence>
<keyword evidence="3" id="KW-1185">Reference proteome</keyword>
<dbReference type="AlphaFoldDB" id="A0AAN8YDN6"/>
<sequence length="32" mass="3715">MKRKFENIPNPEKVGRDGFVDPIPPRQEVLHA</sequence>
<accession>A0AAN8YDN6</accession>
<evidence type="ECO:0000313" key="3">
    <source>
        <dbReference type="Proteomes" id="UP001371456"/>
    </source>
</evidence>
<dbReference type="Proteomes" id="UP001371456">
    <property type="component" value="Unassembled WGS sequence"/>
</dbReference>